<reference evidence="18" key="1">
    <citation type="submission" date="2018-10" db="EMBL/GenBank/DDBJ databases">
        <title>Effector identification in a new, highly contiguous assembly of the strawberry crown rot pathogen Phytophthora cactorum.</title>
        <authorList>
            <person name="Armitage A.D."/>
            <person name="Nellist C.F."/>
            <person name="Bates H."/>
            <person name="Vickerstaff R.J."/>
            <person name="Harrison R.J."/>
        </authorList>
    </citation>
    <scope>NUCLEOTIDE SEQUENCE</scope>
    <source>
        <strain evidence="18">15-7</strain>
        <strain evidence="19">P421</strain>
    </source>
</reference>
<evidence type="ECO:0000256" key="16">
    <source>
        <dbReference type="SAM" id="Phobius"/>
    </source>
</evidence>
<dbReference type="GO" id="GO:0006508">
    <property type="term" value="P:proteolysis"/>
    <property type="evidence" value="ECO:0007669"/>
    <property type="project" value="UniProtKB-KW"/>
</dbReference>
<evidence type="ECO:0000313" key="19">
    <source>
        <dbReference type="EMBL" id="KAG3210378.1"/>
    </source>
</evidence>
<keyword evidence="13" id="KW-0548">Nucleotidyltransferase</keyword>
<keyword evidence="4" id="KW-0540">Nuclease</keyword>
<evidence type="ECO:0000256" key="11">
    <source>
        <dbReference type="ARBA" id="ARBA00022908"/>
    </source>
</evidence>
<proteinExistence type="predicted"/>
<comment type="function">
    <text evidence="1">The aspartyl protease (PR) mediates the proteolytic cleavages of the Gag and Gag-Pol polyproteins after assembly of the VLP.</text>
</comment>
<feature type="domain" description="Retrovirus-related Pol polyprotein from transposon TNT 1-94-like beta-barrel" evidence="17">
    <location>
        <begin position="125"/>
        <end position="205"/>
    </location>
</feature>
<dbReference type="GO" id="GO:0003887">
    <property type="term" value="F:DNA-directed DNA polymerase activity"/>
    <property type="evidence" value="ECO:0007669"/>
    <property type="project" value="UniProtKB-KW"/>
</dbReference>
<dbReference type="AlphaFoldDB" id="A0A8T0ZER4"/>
<evidence type="ECO:0000256" key="10">
    <source>
        <dbReference type="ARBA" id="ARBA00022842"/>
    </source>
</evidence>
<keyword evidence="13" id="KW-0239">DNA-directed DNA polymerase</keyword>
<keyword evidence="7" id="KW-0255">Endonuclease</keyword>
<evidence type="ECO:0000259" key="17">
    <source>
        <dbReference type="Pfam" id="PF22936"/>
    </source>
</evidence>
<evidence type="ECO:0000256" key="7">
    <source>
        <dbReference type="ARBA" id="ARBA00022759"/>
    </source>
</evidence>
<feature type="transmembrane region" description="Helical" evidence="16">
    <location>
        <begin position="409"/>
        <end position="434"/>
    </location>
</feature>
<keyword evidence="12" id="KW-0695">RNA-directed DNA polymerase</keyword>
<keyword evidence="14" id="KW-0917">Virion maturation</keyword>
<keyword evidence="16" id="KW-0472">Membrane</keyword>
<dbReference type="Proteomes" id="UP000735874">
    <property type="component" value="Unassembled WGS sequence"/>
</dbReference>
<dbReference type="Gene3D" id="3.30.420.10">
    <property type="entry name" value="Ribonuclease H-like superfamily/Ribonuclease H"/>
    <property type="match status" value="1"/>
</dbReference>
<dbReference type="EMBL" id="RCMG01000188">
    <property type="protein sequence ID" value="KAG2860294.1"/>
    <property type="molecule type" value="Genomic_DNA"/>
</dbReference>
<gene>
    <name evidence="18" type="ORF">PC113_g8170</name>
    <name evidence="19" type="ORF">PC129_g18620</name>
</gene>
<keyword evidence="9" id="KW-0067">ATP-binding</keyword>
<dbReference type="GO" id="GO:0003676">
    <property type="term" value="F:nucleic acid binding"/>
    <property type="evidence" value="ECO:0007669"/>
    <property type="project" value="InterPro"/>
</dbReference>
<evidence type="ECO:0000256" key="2">
    <source>
        <dbReference type="ARBA" id="ARBA00022612"/>
    </source>
</evidence>
<keyword evidence="15" id="KW-0233">DNA recombination</keyword>
<comment type="caution">
    <text evidence="18">The sequence shown here is derived from an EMBL/GenBank/DDBJ whole genome shotgun (WGS) entry which is preliminary data.</text>
</comment>
<evidence type="ECO:0000313" key="18">
    <source>
        <dbReference type="EMBL" id="KAG2860294.1"/>
    </source>
</evidence>
<dbReference type="GO" id="GO:0015074">
    <property type="term" value="P:DNA integration"/>
    <property type="evidence" value="ECO:0007669"/>
    <property type="project" value="UniProtKB-KW"/>
</dbReference>
<evidence type="ECO:0000256" key="6">
    <source>
        <dbReference type="ARBA" id="ARBA00022741"/>
    </source>
</evidence>
<accession>A0A8T0ZER4</accession>
<evidence type="ECO:0000256" key="13">
    <source>
        <dbReference type="ARBA" id="ARBA00022932"/>
    </source>
</evidence>
<dbReference type="InterPro" id="IPR012337">
    <property type="entry name" value="RNaseH-like_sf"/>
</dbReference>
<dbReference type="VEuPathDB" id="FungiDB:PC110_g13926"/>
<evidence type="ECO:0000256" key="14">
    <source>
        <dbReference type="ARBA" id="ARBA00023113"/>
    </source>
</evidence>
<evidence type="ECO:0000256" key="5">
    <source>
        <dbReference type="ARBA" id="ARBA00022723"/>
    </source>
</evidence>
<evidence type="ECO:0000313" key="20">
    <source>
        <dbReference type="Proteomes" id="UP000735874"/>
    </source>
</evidence>
<evidence type="ECO:0000256" key="15">
    <source>
        <dbReference type="ARBA" id="ARBA00023172"/>
    </source>
</evidence>
<evidence type="ECO:0000256" key="8">
    <source>
        <dbReference type="ARBA" id="ARBA00022801"/>
    </source>
</evidence>
<dbReference type="Pfam" id="PF22936">
    <property type="entry name" value="Pol_BBD"/>
    <property type="match status" value="1"/>
</dbReference>
<dbReference type="SUPFAM" id="SSF53098">
    <property type="entry name" value="Ribonuclease H-like"/>
    <property type="match status" value="1"/>
</dbReference>
<dbReference type="PANTHER" id="PTHR42648:SF11">
    <property type="entry name" value="TRANSPOSON TY4-P GAG-POL POLYPROTEIN"/>
    <property type="match status" value="1"/>
</dbReference>
<dbReference type="InterPro" id="IPR039537">
    <property type="entry name" value="Retrotran_Ty1/copia-like"/>
</dbReference>
<dbReference type="GO" id="GO:0006310">
    <property type="term" value="P:DNA recombination"/>
    <property type="evidence" value="ECO:0007669"/>
    <property type="project" value="UniProtKB-KW"/>
</dbReference>
<evidence type="ECO:0000256" key="12">
    <source>
        <dbReference type="ARBA" id="ARBA00022918"/>
    </source>
</evidence>
<keyword evidence="16" id="KW-1133">Transmembrane helix</keyword>
<dbReference type="GO" id="GO:0046872">
    <property type="term" value="F:metal ion binding"/>
    <property type="evidence" value="ECO:0007669"/>
    <property type="project" value="UniProtKB-KW"/>
</dbReference>
<keyword evidence="2" id="KW-1188">Viral release from host cell</keyword>
<dbReference type="Proteomes" id="UP000760860">
    <property type="component" value="Unassembled WGS sequence"/>
</dbReference>
<keyword evidence="5" id="KW-0479">Metal-binding</keyword>
<protein>
    <recommendedName>
        <fullName evidence="17">Retrovirus-related Pol polyprotein from transposon TNT 1-94-like beta-barrel domain-containing protein</fullName>
    </recommendedName>
</protein>
<keyword evidence="13" id="KW-0808">Transferase</keyword>
<keyword evidence="8" id="KW-0378">Hydrolase</keyword>
<sequence length="441" mass="48774">MEPGTKFAVHVDKFKELVFQMESIGESLDEARQLVLLLGSLTDDTPCVEASDESSSAQERAFATKRKDFGNKCRFNGRCFYCKKLGHKNFEFRKKKVDEGRGQVVQTKSSDFAFTAVSAMAKLEWLIDSGASSHMTSARGKFVSMRDLRTPVRITIVDGTKIDAVSTGTVGLKLLDGTSVTLSDVLYISEVEGSLISMSKLAEKDVVAQFSKDKCVFRYGDATAMETKRCGNVYKLKTVGDEVCHVASTRKEPWVAVHACLGHIPFKRYEQLWTMAEGEPHVTDGVWGGDVCAGGCMRKIRVGAFPRHPENLLKSAGVLDLVHTDVMGPMQTKTPGGCTYMVTFIDDYSRHVSVYVMKAKSDVLSKFKIYKTAMENAAAKWIISGTYSRKNTLVTSATNVVSVFIYTTIYQMISILAPLFYTQICLNIILLCLATNSCDLL</sequence>
<dbReference type="GO" id="GO:0005524">
    <property type="term" value="F:ATP binding"/>
    <property type="evidence" value="ECO:0007669"/>
    <property type="project" value="UniProtKB-KW"/>
</dbReference>
<evidence type="ECO:0000256" key="4">
    <source>
        <dbReference type="ARBA" id="ARBA00022722"/>
    </source>
</evidence>
<evidence type="ECO:0000256" key="9">
    <source>
        <dbReference type="ARBA" id="ARBA00022840"/>
    </source>
</evidence>
<keyword evidence="10" id="KW-0460">Magnesium</keyword>
<dbReference type="InterPro" id="IPR036397">
    <property type="entry name" value="RNaseH_sf"/>
</dbReference>
<dbReference type="EMBL" id="RCMV01001103">
    <property type="protein sequence ID" value="KAG3210378.1"/>
    <property type="molecule type" value="Genomic_DNA"/>
</dbReference>
<evidence type="ECO:0000256" key="1">
    <source>
        <dbReference type="ARBA" id="ARBA00002180"/>
    </source>
</evidence>
<evidence type="ECO:0000256" key="3">
    <source>
        <dbReference type="ARBA" id="ARBA00022670"/>
    </source>
</evidence>
<dbReference type="GO" id="GO:0004519">
    <property type="term" value="F:endonuclease activity"/>
    <property type="evidence" value="ECO:0007669"/>
    <property type="project" value="UniProtKB-KW"/>
</dbReference>
<keyword evidence="3" id="KW-0645">Protease</keyword>
<dbReference type="InterPro" id="IPR054722">
    <property type="entry name" value="PolX-like_BBD"/>
</dbReference>
<keyword evidence="11" id="KW-0229">DNA integration</keyword>
<dbReference type="GO" id="GO:0008233">
    <property type="term" value="F:peptidase activity"/>
    <property type="evidence" value="ECO:0007669"/>
    <property type="project" value="UniProtKB-KW"/>
</dbReference>
<name>A0A8T0ZER4_9STRA</name>
<keyword evidence="16" id="KW-0812">Transmembrane</keyword>
<keyword evidence="6" id="KW-0547">Nucleotide-binding</keyword>
<dbReference type="PANTHER" id="PTHR42648">
    <property type="entry name" value="TRANSPOSASE, PUTATIVE-RELATED"/>
    <property type="match status" value="1"/>
</dbReference>
<organism evidence="18 20">
    <name type="scientific">Phytophthora cactorum</name>
    <dbReference type="NCBI Taxonomy" id="29920"/>
    <lineage>
        <taxon>Eukaryota</taxon>
        <taxon>Sar</taxon>
        <taxon>Stramenopiles</taxon>
        <taxon>Oomycota</taxon>
        <taxon>Peronosporomycetes</taxon>
        <taxon>Peronosporales</taxon>
        <taxon>Peronosporaceae</taxon>
        <taxon>Phytophthora</taxon>
    </lineage>
</organism>
<dbReference type="GO" id="GO:0003964">
    <property type="term" value="F:RNA-directed DNA polymerase activity"/>
    <property type="evidence" value="ECO:0007669"/>
    <property type="project" value="UniProtKB-KW"/>
</dbReference>